<keyword evidence="8" id="KW-1185">Reference proteome</keyword>
<evidence type="ECO:0000256" key="5">
    <source>
        <dbReference type="PIRSR" id="PIRSR000446-1"/>
    </source>
</evidence>
<dbReference type="Gene3D" id="3.30.70.250">
    <property type="entry name" value="Malonyl-CoA ACP transacylase, ACP-binding"/>
    <property type="match status" value="1"/>
</dbReference>
<dbReference type="Proteomes" id="UP000245695">
    <property type="component" value="Chromosome 1"/>
</dbReference>
<comment type="catalytic activity">
    <reaction evidence="3 4">
        <text>holo-[ACP] + malonyl-CoA = malonyl-[ACP] + CoA</text>
        <dbReference type="Rhea" id="RHEA:41792"/>
        <dbReference type="Rhea" id="RHEA-COMP:9623"/>
        <dbReference type="Rhea" id="RHEA-COMP:9685"/>
        <dbReference type="ChEBI" id="CHEBI:57287"/>
        <dbReference type="ChEBI" id="CHEBI:57384"/>
        <dbReference type="ChEBI" id="CHEBI:64479"/>
        <dbReference type="ChEBI" id="CHEBI:78449"/>
        <dbReference type="EC" id="2.3.1.39"/>
    </reaction>
</comment>
<feature type="active site" evidence="5">
    <location>
        <position position="200"/>
    </location>
</feature>
<accession>A0A2P2BTM2</accession>
<gene>
    <name evidence="7" type="ORF">FRIFI_2183</name>
</gene>
<feature type="active site" evidence="5">
    <location>
        <position position="92"/>
    </location>
</feature>
<dbReference type="FunFam" id="3.30.70.250:FF:000001">
    <property type="entry name" value="Malonyl CoA-acyl carrier protein transacylase"/>
    <property type="match status" value="1"/>
</dbReference>
<evidence type="ECO:0000313" key="8">
    <source>
        <dbReference type="Proteomes" id="UP000245695"/>
    </source>
</evidence>
<dbReference type="AlphaFoldDB" id="A0A2P2BTM2"/>
<dbReference type="SUPFAM" id="SSF55048">
    <property type="entry name" value="Probable ACP-binding domain of malonyl-CoA ACP transacylase"/>
    <property type="match status" value="1"/>
</dbReference>
<evidence type="ECO:0000313" key="7">
    <source>
        <dbReference type="EMBL" id="CEI73711.1"/>
    </source>
</evidence>
<dbReference type="InterPro" id="IPR014043">
    <property type="entry name" value="Acyl_transferase_dom"/>
</dbReference>
<dbReference type="Pfam" id="PF00698">
    <property type="entry name" value="Acyl_transf_1"/>
    <property type="match status" value="1"/>
</dbReference>
<dbReference type="SMART" id="SM00827">
    <property type="entry name" value="PKS_AT"/>
    <property type="match status" value="1"/>
</dbReference>
<comment type="similarity">
    <text evidence="4">Belongs to the fabD family.</text>
</comment>
<feature type="domain" description="Malonyl-CoA:ACP transacylase (MAT)" evidence="6">
    <location>
        <begin position="7"/>
        <end position="298"/>
    </location>
</feature>
<evidence type="ECO:0000256" key="1">
    <source>
        <dbReference type="ARBA" id="ARBA00022679"/>
    </source>
</evidence>
<dbReference type="RefSeq" id="WP_166505856.1">
    <property type="nucleotide sequence ID" value="NZ_JAKNTL010000007.1"/>
</dbReference>
<protein>
    <recommendedName>
        <fullName evidence="4">Malonyl CoA-acyl carrier protein transacylase</fullName>
        <ecNumber evidence="4">2.3.1.39</ecNumber>
    </recommendedName>
</protein>
<evidence type="ECO:0000259" key="6">
    <source>
        <dbReference type="SMART" id="SM00827"/>
    </source>
</evidence>
<keyword evidence="2 4" id="KW-0012">Acyltransferase</keyword>
<dbReference type="InterPro" id="IPR004410">
    <property type="entry name" value="Malonyl_CoA-ACP_transAc_FabD"/>
</dbReference>
<dbReference type="PIRSF" id="PIRSF000446">
    <property type="entry name" value="Mct"/>
    <property type="match status" value="1"/>
</dbReference>
<evidence type="ECO:0000256" key="2">
    <source>
        <dbReference type="ARBA" id="ARBA00023315"/>
    </source>
</evidence>
<proteinExistence type="inferred from homology"/>
<evidence type="ECO:0000256" key="4">
    <source>
        <dbReference type="PIRNR" id="PIRNR000446"/>
    </source>
</evidence>
<dbReference type="InterPro" id="IPR016036">
    <property type="entry name" value="Malonyl_transacylase_ACP-bd"/>
</dbReference>
<dbReference type="GO" id="GO:0004314">
    <property type="term" value="F:[acyl-carrier-protein] S-malonyltransferase activity"/>
    <property type="evidence" value="ECO:0007669"/>
    <property type="project" value="UniProtKB-EC"/>
</dbReference>
<dbReference type="GO" id="GO:0005829">
    <property type="term" value="C:cytosol"/>
    <property type="evidence" value="ECO:0007669"/>
    <property type="project" value="TreeGrafter"/>
</dbReference>
<dbReference type="InterPro" id="IPR016035">
    <property type="entry name" value="Acyl_Trfase/lysoPLipase"/>
</dbReference>
<name>A0A2P2BTM2_9FIRM</name>
<dbReference type="GO" id="GO:0006633">
    <property type="term" value="P:fatty acid biosynthetic process"/>
    <property type="evidence" value="ECO:0007669"/>
    <property type="project" value="TreeGrafter"/>
</dbReference>
<reference evidence="7 8" key="1">
    <citation type="submission" date="2014-09" db="EMBL/GenBank/DDBJ databases">
        <authorList>
            <person name="Hornung B.V."/>
        </authorList>
    </citation>
    <scope>NUCLEOTIDE SEQUENCE [LARGE SCALE GENOMIC DNA]</scope>
    <source>
        <strain evidence="7 8">FRIFI</strain>
    </source>
</reference>
<dbReference type="InterPro" id="IPR024925">
    <property type="entry name" value="Malonyl_CoA-ACP_transAc"/>
</dbReference>
<dbReference type="KEGG" id="rhom:FRIFI_2183"/>
<dbReference type="InterPro" id="IPR050858">
    <property type="entry name" value="Mal-CoA-ACP_Trans/PKS_FabD"/>
</dbReference>
<dbReference type="InterPro" id="IPR001227">
    <property type="entry name" value="Ac_transferase_dom_sf"/>
</dbReference>
<sequence length="318" mass="34847">MGKIALVFPGQGSQYVGMAKDIYENDNIAKEVIDKACEALDMDLKRIMFEGDGETLAKTENTQPAIVTHSIALLKSLNEKIDLKYDACLGLSLGEYSALVATDAIDFDDAVSLVKKRGSFMQEAVPVGKGAMAAILGLDRNKLKSIIDNIDDGVVEVANYNSPGQIVISGENNKIDEAIRLLKENGAKRAVKLNVSGPFHSSMLKEAGIKLSKELNKVNIRKPKVSVVSNVNAKYYEDEGKDLLISQVSSSVLWEDSIEKLINEGYDTFIEIGPGKTLKGFIKKISSNIDKNVNIYNIENMDSLEEFVEIYKNGEIVC</sequence>
<keyword evidence="1 4" id="KW-0808">Transferase</keyword>
<dbReference type="PANTHER" id="PTHR42681:SF1">
    <property type="entry name" value="MALONYL-COA-ACYL CARRIER PROTEIN TRANSACYLASE, MITOCHONDRIAL"/>
    <property type="match status" value="1"/>
</dbReference>
<dbReference type="Gene3D" id="3.40.366.10">
    <property type="entry name" value="Malonyl-Coenzyme A Acyl Carrier Protein, domain 2"/>
    <property type="match status" value="1"/>
</dbReference>
<evidence type="ECO:0000256" key="3">
    <source>
        <dbReference type="ARBA" id="ARBA00048462"/>
    </source>
</evidence>
<dbReference type="SUPFAM" id="SSF52151">
    <property type="entry name" value="FabD/lysophospholipase-like"/>
    <property type="match status" value="1"/>
</dbReference>
<dbReference type="EMBL" id="LN650648">
    <property type="protein sequence ID" value="CEI73711.1"/>
    <property type="molecule type" value="Genomic_DNA"/>
</dbReference>
<organism evidence="7 8">
    <name type="scientific">Romboutsia hominis</name>
    <dbReference type="NCBI Taxonomy" id="1507512"/>
    <lineage>
        <taxon>Bacteria</taxon>
        <taxon>Bacillati</taxon>
        <taxon>Bacillota</taxon>
        <taxon>Clostridia</taxon>
        <taxon>Peptostreptococcales</taxon>
        <taxon>Peptostreptococcaceae</taxon>
        <taxon>Romboutsia</taxon>
    </lineage>
</organism>
<dbReference type="NCBIfam" id="TIGR00128">
    <property type="entry name" value="fabD"/>
    <property type="match status" value="1"/>
</dbReference>
<dbReference type="EC" id="2.3.1.39" evidence="4"/>
<dbReference type="PANTHER" id="PTHR42681">
    <property type="entry name" value="MALONYL-COA-ACYL CARRIER PROTEIN TRANSACYLASE, MITOCHONDRIAL"/>
    <property type="match status" value="1"/>
</dbReference>